<gene>
    <name evidence="3" type="ORF">ASEP1449_LOCUS4379</name>
</gene>
<name>A0A7S2U981_9STRA</name>
<dbReference type="EMBL" id="HBHQ01006497">
    <property type="protein sequence ID" value="CAD9812554.1"/>
    <property type="molecule type" value="Transcribed_RNA"/>
</dbReference>
<reference evidence="3" key="1">
    <citation type="submission" date="2021-01" db="EMBL/GenBank/DDBJ databases">
        <authorList>
            <person name="Corre E."/>
            <person name="Pelletier E."/>
            <person name="Niang G."/>
            <person name="Scheremetjew M."/>
            <person name="Finn R."/>
            <person name="Kale V."/>
            <person name="Holt S."/>
            <person name="Cochrane G."/>
            <person name="Meng A."/>
            <person name="Brown T."/>
            <person name="Cohen L."/>
        </authorList>
    </citation>
    <scope>NUCLEOTIDE SEQUENCE</scope>
    <source>
        <strain evidence="3">CCMP2084</strain>
    </source>
</reference>
<dbReference type="PROSITE" id="PS50086">
    <property type="entry name" value="TBC_RABGAP"/>
    <property type="match status" value="1"/>
</dbReference>
<accession>A0A7S2U981</accession>
<dbReference type="GO" id="GO:0006886">
    <property type="term" value="P:intracellular protein transport"/>
    <property type="evidence" value="ECO:0007669"/>
    <property type="project" value="TreeGrafter"/>
</dbReference>
<feature type="domain" description="Rab-GAP TBC" evidence="2">
    <location>
        <begin position="70"/>
        <end position="256"/>
    </location>
</feature>
<feature type="region of interest" description="Disordered" evidence="1">
    <location>
        <begin position="48"/>
        <end position="73"/>
    </location>
</feature>
<dbReference type="PANTHER" id="PTHR22957:SF27">
    <property type="entry name" value="TBC1 DOMAIN FAMILY MEMBER 13"/>
    <property type="match status" value="1"/>
</dbReference>
<evidence type="ECO:0000313" key="3">
    <source>
        <dbReference type="EMBL" id="CAD9812554.1"/>
    </source>
</evidence>
<protein>
    <recommendedName>
        <fullName evidence="2">Rab-GAP TBC domain-containing protein</fullName>
    </recommendedName>
</protein>
<evidence type="ECO:0000256" key="1">
    <source>
        <dbReference type="SAM" id="MobiDB-lite"/>
    </source>
</evidence>
<dbReference type="Gene3D" id="1.10.8.270">
    <property type="entry name" value="putative rabgap domain of human tbc1 domain family member 14 like domains"/>
    <property type="match status" value="1"/>
</dbReference>
<dbReference type="Gene3D" id="1.10.472.80">
    <property type="entry name" value="Ypt/Rab-GAP domain of gyp1p, domain 3"/>
    <property type="match status" value="1"/>
</dbReference>
<dbReference type="FunFam" id="1.10.472.80:FF:000048">
    <property type="entry name" value="TBC domain containing protein"/>
    <property type="match status" value="1"/>
</dbReference>
<dbReference type="AlphaFoldDB" id="A0A7S2U981"/>
<evidence type="ECO:0000259" key="2">
    <source>
        <dbReference type="PROSITE" id="PS50086"/>
    </source>
</evidence>
<dbReference type="SMART" id="SM00164">
    <property type="entry name" value="TBC"/>
    <property type="match status" value="1"/>
</dbReference>
<dbReference type="InterPro" id="IPR035969">
    <property type="entry name" value="Rab-GAP_TBC_sf"/>
</dbReference>
<dbReference type="InterPro" id="IPR000195">
    <property type="entry name" value="Rab-GAP-TBC_dom"/>
</dbReference>
<dbReference type="Pfam" id="PF00566">
    <property type="entry name" value="RabGAP-TBC"/>
    <property type="match status" value="1"/>
</dbReference>
<organism evidence="3">
    <name type="scientific">Attheya septentrionalis</name>
    <dbReference type="NCBI Taxonomy" id="420275"/>
    <lineage>
        <taxon>Eukaryota</taxon>
        <taxon>Sar</taxon>
        <taxon>Stramenopiles</taxon>
        <taxon>Ochrophyta</taxon>
        <taxon>Bacillariophyta</taxon>
        <taxon>Coscinodiscophyceae</taxon>
        <taxon>Chaetocerotophycidae</taxon>
        <taxon>Chaetocerotales</taxon>
        <taxon>Attheyaceae</taxon>
        <taxon>Attheya</taxon>
    </lineage>
</organism>
<dbReference type="PANTHER" id="PTHR22957">
    <property type="entry name" value="TBC1 DOMAIN FAMILY MEMBER GTPASE-ACTIVATING PROTEIN"/>
    <property type="match status" value="1"/>
</dbReference>
<dbReference type="GO" id="GO:0005096">
    <property type="term" value="F:GTPase activator activity"/>
    <property type="evidence" value="ECO:0007669"/>
    <property type="project" value="TreeGrafter"/>
</dbReference>
<proteinExistence type="predicted"/>
<feature type="compositionally biased region" description="Low complexity" evidence="1">
    <location>
        <begin position="52"/>
        <end position="73"/>
    </location>
</feature>
<sequence>MSREYSIPQEIRDQWKKSGNEHAAMASISGGQSGQLNSLLVVDDAGRQHSQTDTYDSTQTNTNTNTKVETTHNSLEDSNWSQFFENARLLDEIRKDVMRTHPDLSFFLEETRNLGQRRYAALERILFIWAKLNKGVRYVQGMNEIVGTIYFVLANDCNEEWACEAEVDTYFLFNSLMVEMRDVFVPDLDDADTGIQGRIANMMDLLALHDPEVKCHLDDCGIDATYYGIRWLTTLLSREFLVPDTTRIWDSMFASTHKDNFLRYVCVTMVMVIREQLLKGDFSVCLRLLQSYPPTDMDRLLQSSRALWIYESQVTLACHKGGISLQQALAAIAPPPTLFMAYGCEGGVSPIRKERIEVAMRREAQQGIAATKEAGKNFLGNAKGLLNEWRTSNMERKQAKSDYRRSKTS</sequence>
<dbReference type="SUPFAM" id="SSF47923">
    <property type="entry name" value="Ypt/Rab-GAP domain of gyp1p"/>
    <property type="match status" value="2"/>
</dbReference>